<evidence type="ECO:0000256" key="5">
    <source>
        <dbReference type="SAM" id="MobiDB-lite"/>
    </source>
</evidence>
<evidence type="ECO:0000313" key="11">
    <source>
        <dbReference type="RefSeq" id="XP_013384811.1"/>
    </source>
</evidence>
<dbReference type="SMART" id="SM00082">
    <property type="entry name" value="LRRCT"/>
    <property type="match status" value="1"/>
</dbReference>
<dbReference type="AlphaFoldDB" id="A0A1S3HH52"/>
<evidence type="ECO:0000256" key="2">
    <source>
        <dbReference type="ARBA" id="ARBA00022729"/>
    </source>
</evidence>
<evidence type="ECO:0000256" key="7">
    <source>
        <dbReference type="SAM" id="SignalP"/>
    </source>
</evidence>
<reference evidence="10 11" key="1">
    <citation type="submission" date="2025-04" db="UniProtKB">
        <authorList>
            <consortium name="RefSeq"/>
        </authorList>
    </citation>
    <scope>IDENTIFICATION</scope>
    <source>
        <tissue evidence="10 11">Gonads</tissue>
    </source>
</reference>
<dbReference type="InterPro" id="IPR003591">
    <property type="entry name" value="Leu-rich_rpt_typical-subtyp"/>
</dbReference>
<proteinExistence type="predicted"/>
<dbReference type="PANTHER" id="PTHR24366">
    <property type="entry name" value="IG(IMMUNOGLOBULIN) AND LRR(LEUCINE RICH REPEAT) DOMAINS"/>
    <property type="match status" value="1"/>
</dbReference>
<name>A0A1S3HH52_LINAN</name>
<dbReference type="PRINTS" id="PR00019">
    <property type="entry name" value="LEURICHRPT"/>
</dbReference>
<dbReference type="SMART" id="SM00408">
    <property type="entry name" value="IGc2"/>
    <property type="match status" value="1"/>
</dbReference>
<dbReference type="Gene3D" id="3.80.10.10">
    <property type="entry name" value="Ribonuclease Inhibitor"/>
    <property type="match status" value="2"/>
</dbReference>
<keyword evidence="6" id="KW-0472">Membrane</keyword>
<evidence type="ECO:0000256" key="4">
    <source>
        <dbReference type="ARBA" id="ARBA00023157"/>
    </source>
</evidence>
<dbReference type="InterPro" id="IPR036179">
    <property type="entry name" value="Ig-like_dom_sf"/>
</dbReference>
<dbReference type="GeneID" id="106154843"/>
<keyword evidence="2 7" id="KW-0732">Signal</keyword>
<dbReference type="PANTHER" id="PTHR24366:SF96">
    <property type="entry name" value="LEUCINE RICH REPEAT CONTAINING 53"/>
    <property type="match status" value="1"/>
</dbReference>
<accession>A0A1S3HH52</accession>
<evidence type="ECO:0000256" key="1">
    <source>
        <dbReference type="ARBA" id="ARBA00022614"/>
    </source>
</evidence>
<dbReference type="SUPFAM" id="SSF48726">
    <property type="entry name" value="Immunoglobulin"/>
    <property type="match status" value="1"/>
</dbReference>
<dbReference type="KEGG" id="lak:106154843"/>
<evidence type="ECO:0000256" key="3">
    <source>
        <dbReference type="ARBA" id="ARBA00022737"/>
    </source>
</evidence>
<evidence type="ECO:0000259" key="8">
    <source>
        <dbReference type="PROSITE" id="PS50835"/>
    </source>
</evidence>
<keyword evidence="3" id="KW-0677">Repeat</keyword>
<gene>
    <name evidence="10 11" type="primary">LOC106154843</name>
</gene>
<dbReference type="InterPro" id="IPR001611">
    <property type="entry name" value="Leu-rich_rpt"/>
</dbReference>
<dbReference type="SUPFAM" id="SSF52058">
    <property type="entry name" value="L domain-like"/>
    <property type="match status" value="1"/>
</dbReference>
<feature type="compositionally biased region" description="Acidic residues" evidence="5">
    <location>
        <begin position="514"/>
        <end position="529"/>
    </location>
</feature>
<dbReference type="RefSeq" id="XP_013384811.1">
    <property type="nucleotide sequence ID" value="XM_013529357.1"/>
</dbReference>
<feature type="compositionally biased region" description="Low complexity" evidence="5">
    <location>
        <begin position="470"/>
        <end position="489"/>
    </location>
</feature>
<evidence type="ECO:0000313" key="9">
    <source>
        <dbReference type="Proteomes" id="UP000085678"/>
    </source>
</evidence>
<dbReference type="InterPro" id="IPR032675">
    <property type="entry name" value="LRR_dom_sf"/>
</dbReference>
<protein>
    <submittedName>
        <fullName evidence="10 11">Leucine-rich repeat-containing protein 4C</fullName>
    </submittedName>
</protein>
<dbReference type="OrthoDB" id="5954366at2759"/>
<dbReference type="PROSITE" id="PS51450">
    <property type="entry name" value="LRR"/>
    <property type="match status" value="2"/>
</dbReference>
<keyword evidence="9" id="KW-1185">Reference proteome</keyword>
<dbReference type="InterPro" id="IPR000483">
    <property type="entry name" value="Cys-rich_flank_reg_C"/>
</dbReference>
<dbReference type="InterPro" id="IPR013783">
    <property type="entry name" value="Ig-like_fold"/>
</dbReference>
<feature type="region of interest" description="Disordered" evidence="5">
    <location>
        <begin position="514"/>
        <end position="541"/>
    </location>
</feature>
<dbReference type="STRING" id="7574.A0A1S3HH52"/>
<dbReference type="PROSITE" id="PS51257">
    <property type="entry name" value="PROKAR_LIPOPROTEIN"/>
    <property type="match status" value="1"/>
</dbReference>
<keyword evidence="6" id="KW-1133">Transmembrane helix</keyword>
<keyword evidence="6" id="KW-0812">Transmembrane</keyword>
<feature type="chain" id="PRO_5014545719" evidence="7">
    <location>
        <begin position="27"/>
        <end position="667"/>
    </location>
</feature>
<dbReference type="Gene3D" id="2.60.40.10">
    <property type="entry name" value="Immunoglobulins"/>
    <property type="match status" value="1"/>
</dbReference>
<feature type="transmembrane region" description="Helical" evidence="6">
    <location>
        <begin position="422"/>
        <end position="447"/>
    </location>
</feature>
<feature type="region of interest" description="Disordered" evidence="5">
    <location>
        <begin position="467"/>
        <end position="493"/>
    </location>
</feature>
<dbReference type="Pfam" id="PF13927">
    <property type="entry name" value="Ig_3"/>
    <property type="match status" value="1"/>
</dbReference>
<dbReference type="Proteomes" id="UP000085678">
    <property type="component" value="Unplaced"/>
</dbReference>
<dbReference type="InterPro" id="IPR007110">
    <property type="entry name" value="Ig-like_dom"/>
</dbReference>
<dbReference type="SMART" id="SM00369">
    <property type="entry name" value="LRR_TYP"/>
    <property type="match status" value="5"/>
</dbReference>
<dbReference type="PROSITE" id="PS50835">
    <property type="entry name" value="IG_LIKE"/>
    <property type="match status" value="1"/>
</dbReference>
<dbReference type="RefSeq" id="XP_013384809.1">
    <property type="nucleotide sequence ID" value="XM_013529355.2"/>
</dbReference>
<feature type="signal peptide" evidence="7">
    <location>
        <begin position="1"/>
        <end position="26"/>
    </location>
</feature>
<organism evidence="9 11">
    <name type="scientific">Lingula anatina</name>
    <name type="common">Brachiopod</name>
    <name type="synonym">Lingula unguis</name>
    <dbReference type="NCBI Taxonomy" id="7574"/>
    <lineage>
        <taxon>Eukaryota</taxon>
        <taxon>Metazoa</taxon>
        <taxon>Spiralia</taxon>
        <taxon>Lophotrochozoa</taxon>
        <taxon>Brachiopoda</taxon>
        <taxon>Linguliformea</taxon>
        <taxon>Lingulata</taxon>
        <taxon>Lingulida</taxon>
        <taxon>Linguloidea</taxon>
        <taxon>Lingulidae</taxon>
        <taxon>Lingula</taxon>
    </lineage>
</organism>
<evidence type="ECO:0000256" key="6">
    <source>
        <dbReference type="SAM" id="Phobius"/>
    </source>
</evidence>
<dbReference type="InterPro" id="IPR003598">
    <property type="entry name" value="Ig_sub2"/>
</dbReference>
<dbReference type="Pfam" id="PF13855">
    <property type="entry name" value="LRR_8"/>
    <property type="match status" value="1"/>
</dbReference>
<evidence type="ECO:0000313" key="10">
    <source>
        <dbReference type="RefSeq" id="XP_013384809.1"/>
    </source>
</evidence>
<sequence>MRLKMDRIRLCIRLLLLLLLFVACQTSTTTTVRTCPQQCSCHPMTRTVNCHRTNQTDMEAILNPMSHNTKELSIIGADFLSIPSTFSQFRQLQSAIVIECHIQTIHPEAFYRLSKLKTLLLRHNDLSVLSHHLFHELELLEELDLSYNNIEVIPTDLFQHLHRLSRLNLKFNHIRSLPPSTFEGLSRLTLLDLSHNRLQYVHPTLFQGLNSLNIIYLDHNMLETISEETFQNMTSLQKVFLHTNPYDCNCGLRWLQQSLTGDVPSYVTYPYRDSVNCSTPHHLHNRQLYSLRPMDLVCKEPYVFEATEEVVTFVRTNVVLNCRATGYPKPSVVWKTPHGELIVHHSYRNWLLPEQNTYHHSLNMRVPPYFMETSVHALSNGSLLIKSLRNYFVGKYQCIAVNPSGNSTHNMSVSLTSPLNSVIPMTLIIGGGVTGTFLLLSIIFGLFRMCIETLCCNDKMEKGGSIESLSGSPVRVSPLRRSPQRRSPPFKYWSPEGSPKKYFYSTPYESCEDDAASWDEEGDDDYDSDNENKSGSADIRSTLEEVRGRLAKGVGKRMGQMRDGINNIKASSRQSLTHFREASSQRMQHIRQSSNLYMQQIRASSSNAAYRVRQGVVLGVEQVKYHVKSMKELCGTGDLGQTISTVSIATDVDSQTTTEITTLHTFV</sequence>
<keyword evidence="4" id="KW-1015">Disulfide bond</keyword>
<feature type="domain" description="Ig-like" evidence="8">
    <location>
        <begin position="301"/>
        <end position="414"/>
    </location>
</feature>
<keyword evidence="1" id="KW-0433">Leucine-rich repeat</keyword>